<gene>
    <name evidence="3" type="ORF">BHK98_12255</name>
</gene>
<dbReference type="PRINTS" id="PR00080">
    <property type="entry name" value="SDRFAMILY"/>
</dbReference>
<organism evidence="3 4">
    <name type="scientific">Hornefia porci</name>
    <dbReference type="NCBI Taxonomy" id="2652292"/>
    <lineage>
        <taxon>Bacteria</taxon>
        <taxon>Bacillati</taxon>
        <taxon>Bacillota</taxon>
        <taxon>Clostridia</taxon>
        <taxon>Peptostreptococcales</taxon>
        <taxon>Anaerovoracaceae</taxon>
        <taxon>Hornefia</taxon>
    </lineage>
</organism>
<keyword evidence="4" id="KW-1185">Reference proteome</keyword>
<dbReference type="Proteomes" id="UP000187404">
    <property type="component" value="Unassembled WGS sequence"/>
</dbReference>
<protein>
    <recommendedName>
        <fullName evidence="5">3-oxoacyl-[acyl-carrier-protein] reductase</fullName>
    </recommendedName>
</protein>
<accession>A0A1Q9JKT8</accession>
<dbReference type="AlphaFoldDB" id="A0A1Q9JKT8"/>
<evidence type="ECO:0008006" key="5">
    <source>
        <dbReference type="Google" id="ProtNLM"/>
    </source>
</evidence>
<keyword evidence="2" id="KW-0560">Oxidoreductase</keyword>
<dbReference type="InterPro" id="IPR002347">
    <property type="entry name" value="SDR_fam"/>
</dbReference>
<dbReference type="Pfam" id="PF13561">
    <property type="entry name" value="adh_short_C2"/>
    <property type="match status" value="1"/>
</dbReference>
<evidence type="ECO:0000313" key="4">
    <source>
        <dbReference type="Proteomes" id="UP000187404"/>
    </source>
</evidence>
<dbReference type="PANTHER" id="PTHR42760:SF133">
    <property type="entry name" value="3-OXOACYL-[ACYL-CARRIER-PROTEIN] REDUCTASE"/>
    <property type="match status" value="1"/>
</dbReference>
<reference evidence="3 4" key="1">
    <citation type="journal article" date="2016" name="Appl. Environ. Microbiol.">
        <title>Function and Phylogeny of Bacterial Butyryl Coenzyme A:Acetate Transferases and Their Diversity in the Proximal Colon of Swine.</title>
        <authorList>
            <person name="Trachsel J."/>
            <person name="Bayles D.O."/>
            <person name="Looft T."/>
            <person name="Levine U.Y."/>
            <person name="Allen H.K."/>
        </authorList>
    </citation>
    <scope>NUCLEOTIDE SEQUENCE [LARGE SCALE GENOMIC DNA]</scope>
    <source>
        <strain evidence="3 4">68-3-10</strain>
    </source>
</reference>
<comment type="similarity">
    <text evidence="1">Belongs to the short-chain dehydrogenases/reductases (SDR) family.</text>
</comment>
<dbReference type="GO" id="GO:0016616">
    <property type="term" value="F:oxidoreductase activity, acting on the CH-OH group of donors, NAD or NADP as acceptor"/>
    <property type="evidence" value="ECO:0007669"/>
    <property type="project" value="TreeGrafter"/>
</dbReference>
<sequence length="262" mass="27261">MSKDINRKKTALVAGGSRGIGAATVRGLAAGGCETVFLYKESCAAAGALALEAGAEGNILPVRCDIADHDAVKTAVGEAGRELSRRLAASEHRSFGGDFDIVVCNAGVSLTGLFPDMTDEQWEFLRGVNLDGAVHVLREVLPPMISARKGSIVLVSSMWGRTGASCEAGYSATKAALAGLGKSLAKELGPSGIRVNCVAPGVIDTDMNRGLTQEDIEMLREETPLGRTGRPEEVADLILFLASERASFITGQVIGVDGGFVI</sequence>
<dbReference type="FunFam" id="3.40.50.720:FF:000173">
    <property type="entry name" value="3-oxoacyl-[acyl-carrier protein] reductase"/>
    <property type="match status" value="1"/>
</dbReference>
<dbReference type="InterPro" id="IPR036291">
    <property type="entry name" value="NAD(P)-bd_dom_sf"/>
</dbReference>
<evidence type="ECO:0000256" key="2">
    <source>
        <dbReference type="ARBA" id="ARBA00023002"/>
    </source>
</evidence>
<dbReference type="SUPFAM" id="SSF51735">
    <property type="entry name" value="NAD(P)-binding Rossmann-fold domains"/>
    <property type="match status" value="1"/>
</dbReference>
<dbReference type="PROSITE" id="PS00061">
    <property type="entry name" value="ADH_SHORT"/>
    <property type="match status" value="1"/>
</dbReference>
<dbReference type="InterPro" id="IPR020904">
    <property type="entry name" value="Sc_DH/Rdtase_CS"/>
</dbReference>
<dbReference type="EMBL" id="MJIE01000001">
    <property type="protein sequence ID" value="OLR56767.1"/>
    <property type="molecule type" value="Genomic_DNA"/>
</dbReference>
<dbReference type="PANTHER" id="PTHR42760">
    <property type="entry name" value="SHORT-CHAIN DEHYDROGENASES/REDUCTASES FAMILY MEMBER"/>
    <property type="match status" value="1"/>
</dbReference>
<evidence type="ECO:0000313" key="3">
    <source>
        <dbReference type="EMBL" id="OLR56767.1"/>
    </source>
</evidence>
<proteinExistence type="inferred from homology"/>
<dbReference type="RefSeq" id="WP_083628308.1">
    <property type="nucleotide sequence ID" value="NZ_MJIE01000001.1"/>
</dbReference>
<name>A0A1Q9JKT8_9FIRM</name>
<dbReference type="STRING" id="1261640.BHK98_12255"/>
<dbReference type="Gene3D" id="3.40.50.720">
    <property type="entry name" value="NAD(P)-binding Rossmann-like Domain"/>
    <property type="match status" value="1"/>
</dbReference>
<comment type="caution">
    <text evidence="3">The sequence shown here is derived from an EMBL/GenBank/DDBJ whole genome shotgun (WGS) entry which is preliminary data.</text>
</comment>
<dbReference type="PRINTS" id="PR00081">
    <property type="entry name" value="GDHRDH"/>
</dbReference>
<evidence type="ECO:0000256" key="1">
    <source>
        <dbReference type="ARBA" id="ARBA00006484"/>
    </source>
</evidence>